<comment type="caution">
    <text evidence="1">The sequence shown here is derived from an EMBL/GenBank/DDBJ whole genome shotgun (WGS) entry which is preliminary data.</text>
</comment>
<protein>
    <submittedName>
        <fullName evidence="1">Uncharacterized protein</fullName>
    </submittedName>
</protein>
<accession>A0ABQ5EFK3</accession>
<evidence type="ECO:0000313" key="1">
    <source>
        <dbReference type="EMBL" id="GJT49690.1"/>
    </source>
</evidence>
<evidence type="ECO:0000313" key="2">
    <source>
        <dbReference type="Proteomes" id="UP001151760"/>
    </source>
</evidence>
<dbReference type="EMBL" id="BQNB010016258">
    <property type="protein sequence ID" value="GJT49690.1"/>
    <property type="molecule type" value="Genomic_DNA"/>
</dbReference>
<keyword evidence="2" id="KW-1185">Reference proteome</keyword>
<name>A0ABQ5EFK3_9ASTR</name>
<sequence>MSSTSDITFPQRAYKVDDETEANIVWKEILARKGLPLDTPYEYKNPEAAKAWSSTLTFEWLPAPNYNLPKVSSSSSGDSVTRLLYKKPEMKKFKSVNHIVYADAESKAKMNKCC</sequence>
<reference evidence="1" key="1">
    <citation type="journal article" date="2022" name="Int. J. Mol. Sci.">
        <title>Draft Genome of Tanacetum Coccineum: Genomic Comparison of Closely Related Tanacetum-Family Plants.</title>
        <authorList>
            <person name="Yamashiro T."/>
            <person name="Shiraishi A."/>
            <person name="Nakayama K."/>
            <person name="Satake H."/>
        </authorList>
    </citation>
    <scope>NUCLEOTIDE SEQUENCE</scope>
</reference>
<gene>
    <name evidence="1" type="ORF">Tco_0975847</name>
</gene>
<reference evidence="1" key="2">
    <citation type="submission" date="2022-01" db="EMBL/GenBank/DDBJ databases">
        <authorList>
            <person name="Yamashiro T."/>
            <person name="Shiraishi A."/>
            <person name="Satake H."/>
            <person name="Nakayama K."/>
        </authorList>
    </citation>
    <scope>NUCLEOTIDE SEQUENCE</scope>
</reference>
<dbReference type="Proteomes" id="UP001151760">
    <property type="component" value="Unassembled WGS sequence"/>
</dbReference>
<proteinExistence type="predicted"/>
<organism evidence="1 2">
    <name type="scientific">Tanacetum coccineum</name>
    <dbReference type="NCBI Taxonomy" id="301880"/>
    <lineage>
        <taxon>Eukaryota</taxon>
        <taxon>Viridiplantae</taxon>
        <taxon>Streptophyta</taxon>
        <taxon>Embryophyta</taxon>
        <taxon>Tracheophyta</taxon>
        <taxon>Spermatophyta</taxon>
        <taxon>Magnoliopsida</taxon>
        <taxon>eudicotyledons</taxon>
        <taxon>Gunneridae</taxon>
        <taxon>Pentapetalae</taxon>
        <taxon>asterids</taxon>
        <taxon>campanulids</taxon>
        <taxon>Asterales</taxon>
        <taxon>Asteraceae</taxon>
        <taxon>Asteroideae</taxon>
        <taxon>Anthemideae</taxon>
        <taxon>Anthemidinae</taxon>
        <taxon>Tanacetum</taxon>
    </lineage>
</organism>